<name>A0A238LIX8_9RHOB</name>
<dbReference type="GO" id="GO:0016787">
    <property type="term" value="F:hydrolase activity"/>
    <property type="evidence" value="ECO:0007669"/>
    <property type="project" value="UniProtKB-KW"/>
</dbReference>
<feature type="domain" description="Beta-lactamase hydrolase-like protein phosphatase-like" evidence="1">
    <location>
        <begin position="3"/>
        <end position="110"/>
    </location>
</feature>
<dbReference type="RefSeq" id="WP_093993757.1">
    <property type="nucleotide sequence ID" value="NZ_FXZK01000010.1"/>
</dbReference>
<dbReference type="AlphaFoldDB" id="A0A238LIX8"/>
<evidence type="ECO:0000259" key="1">
    <source>
        <dbReference type="Pfam" id="PF04273"/>
    </source>
</evidence>
<dbReference type="SUPFAM" id="SSF52799">
    <property type="entry name" value="(Phosphotyrosine protein) phosphatases II"/>
    <property type="match status" value="1"/>
</dbReference>
<dbReference type="CDD" id="cd14503">
    <property type="entry name" value="PTP-bact"/>
    <property type="match status" value="1"/>
</dbReference>
<evidence type="ECO:0000313" key="3">
    <source>
        <dbReference type="Proteomes" id="UP000201613"/>
    </source>
</evidence>
<dbReference type="Gene3D" id="3.90.190.10">
    <property type="entry name" value="Protein tyrosine phosphatase superfamily"/>
    <property type="match status" value="1"/>
</dbReference>
<dbReference type="EC" id="3.-.-.-" evidence="2"/>
<organism evidence="2 3">
    <name type="scientific">Flavimaricola marinus</name>
    <dbReference type="NCBI Taxonomy" id="1819565"/>
    <lineage>
        <taxon>Bacteria</taxon>
        <taxon>Pseudomonadati</taxon>
        <taxon>Pseudomonadota</taxon>
        <taxon>Alphaproteobacteria</taxon>
        <taxon>Rhodobacterales</taxon>
        <taxon>Paracoccaceae</taxon>
        <taxon>Flavimaricola</taxon>
    </lineage>
</organism>
<dbReference type="NCBIfam" id="TIGR01244">
    <property type="entry name" value="TIGR01244 family sulfur transferase"/>
    <property type="match status" value="1"/>
</dbReference>
<dbReference type="EMBL" id="FXZK01000010">
    <property type="protein sequence ID" value="SMY09578.1"/>
    <property type="molecule type" value="Genomic_DNA"/>
</dbReference>
<accession>A0A238LIX8</accession>
<reference evidence="2 3" key="1">
    <citation type="submission" date="2017-05" db="EMBL/GenBank/DDBJ databases">
        <authorList>
            <person name="Song R."/>
            <person name="Chenine A.L."/>
            <person name="Ruprecht R.M."/>
        </authorList>
    </citation>
    <scope>NUCLEOTIDE SEQUENCE [LARGE SCALE GENOMIC DNA]</scope>
    <source>
        <strain evidence="2 3">CECT 8899</strain>
    </source>
</reference>
<dbReference type="InterPro" id="IPR029021">
    <property type="entry name" value="Prot-tyrosine_phosphatase-like"/>
</dbReference>
<gene>
    <name evidence="2" type="primary">blh_3</name>
    <name evidence="2" type="ORF">LOM8899_03745</name>
</gene>
<dbReference type="Pfam" id="PF04273">
    <property type="entry name" value="BLH_phosphatase"/>
    <property type="match status" value="1"/>
</dbReference>
<keyword evidence="3" id="KW-1185">Reference proteome</keyword>
<dbReference type="Proteomes" id="UP000201613">
    <property type="component" value="Unassembled WGS sequence"/>
</dbReference>
<dbReference type="InterPro" id="IPR005939">
    <property type="entry name" value="BLH_phosphatase-like"/>
</dbReference>
<dbReference type="OrthoDB" id="9805710at2"/>
<evidence type="ECO:0000313" key="2">
    <source>
        <dbReference type="EMBL" id="SMY09578.1"/>
    </source>
</evidence>
<keyword evidence="2" id="KW-0378">Hydrolase</keyword>
<sequence length="136" mass="14124">MEIRPITPDYAVSPQIAAEDIPAIAAAGYTTILCNRPDAEVPPGQQADAIRRAAEAAGLGFVINPVTHQGLNDDMVAVQAATIRDSEGPVLAYCASGTRSTIVWALGQASQMSADSIIEAGAKAGYDLSGLRDRLT</sequence>
<proteinExistence type="predicted"/>
<protein>
    <submittedName>
        <fullName evidence="2">Beta-lactamase hydrolase-like protein</fullName>
        <ecNumber evidence="2">3.-.-.-</ecNumber>
    </submittedName>
</protein>